<feature type="domain" description="AMP-dependent synthetase/ligase" evidence="4">
    <location>
        <begin position="76"/>
        <end position="438"/>
    </location>
</feature>
<evidence type="ECO:0000313" key="6">
    <source>
        <dbReference type="EMBL" id="MBF6355065.1"/>
    </source>
</evidence>
<dbReference type="Proteomes" id="UP000707731">
    <property type="component" value="Unassembled WGS sequence"/>
</dbReference>
<dbReference type="InterPro" id="IPR020845">
    <property type="entry name" value="AMP-binding_CS"/>
</dbReference>
<evidence type="ECO:0000259" key="5">
    <source>
        <dbReference type="Pfam" id="PF13193"/>
    </source>
</evidence>
<dbReference type="EMBL" id="JADLQN010000001">
    <property type="protein sequence ID" value="MBF6355065.1"/>
    <property type="molecule type" value="Genomic_DNA"/>
</dbReference>
<sequence>MPQPSIEPELAASRSRATGPAATADADRQGLRAELVARLTGPGEPFELGSEDVLGVPLRVFRRRHRSLRAVLTESARLGEREYLVDGERRITYVDHLAEVAALAVALRERYGVGKGDRVAILAANCPEWVEVFWACQCLGAVAVGYNAWWTPREIAYALDHTRPAVLVADAARAERLAEVDHAVPVLSVEHDVPALSADYAGAGLPDTAVAEDDPAVVLYTSGTSGRPKGATHSHRNLIAVIDHHRFNDALAAAFVGRVHDGAPMGRRFLLTSPLFHIASLHNLVLPRMATGDTAVLYRGAFDGERVASLIERERITNWGAMPTMVHRLLAAQVERHDLSSLTSLSLNSAPSPAALHQRLRERIPVARTALSTSYGMTECATAATLATPAELAEFPDTVGRPIIGVELDIRDGNGEPAGEGVEGEVWVRGPYVMLGYWEDPAATAAAITADRWLRTGDLGTVDNGMLRLSGRRSDLILRGGENIYPTEVEHCLDEHPAVVECAVVGLPDDDLGQQVAAVVVVRDTDCTEDAAAADSPVEDSPVEAEELRAFAAERLAYYKVPARWRITTVPLPRNATGKVVRAGLAETFTAL</sequence>
<dbReference type="InterPro" id="IPR042099">
    <property type="entry name" value="ANL_N_sf"/>
</dbReference>
<dbReference type="PANTHER" id="PTHR43201">
    <property type="entry name" value="ACYL-COA SYNTHETASE"/>
    <property type="match status" value="1"/>
</dbReference>
<organism evidence="6 7">
    <name type="scientific">Nocardia higoensis</name>
    <dbReference type="NCBI Taxonomy" id="228599"/>
    <lineage>
        <taxon>Bacteria</taxon>
        <taxon>Bacillati</taxon>
        <taxon>Actinomycetota</taxon>
        <taxon>Actinomycetes</taxon>
        <taxon>Mycobacteriales</taxon>
        <taxon>Nocardiaceae</taxon>
        <taxon>Nocardia</taxon>
    </lineage>
</organism>
<evidence type="ECO:0000256" key="1">
    <source>
        <dbReference type="ARBA" id="ARBA00006432"/>
    </source>
</evidence>
<keyword evidence="7" id="KW-1185">Reference proteome</keyword>
<comment type="caution">
    <text evidence="6">The sequence shown here is derived from an EMBL/GenBank/DDBJ whole genome shotgun (WGS) entry which is preliminary data.</text>
</comment>
<comment type="similarity">
    <text evidence="1">Belongs to the ATP-dependent AMP-binding enzyme family.</text>
</comment>
<dbReference type="Pfam" id="PF00501">
    <property type="entry name" value="AMP-binding"/>
    <property type="match status" value="1"/>
</dbReference>
<dbReference type="InterPro" id="IPR000873">
    <property type="entry name" value="AMP-dep_synth/lig_dom"/>
</dbReference>
<evidence type="ECO:0000313" key="7">
    <source>
        <dbReference type="Proteomes" id="UP000707731"/>
    </source>
</evidence>
<proteinExistence type="inferred from homology"/>
<dbReference type="Gene3D" id="3.40.50.12780">
    <property type="entry name" value="N-terminal domain of ligase-like"/>
    <property type="match status" value="1"/>
</dbReference>
<dbReference type="PROSITE" id="PS00455">
    <property type="entry name" value="AMP_BINDING"/>
    <property type="match status" value="1"/>
</dbReference>
<dbReference type="GO" id="GO:0016874">
    <property type="term" value="F:ligase activity"/>
    <property type="evidence" value="ECO:0007669"/>
    <property type="project" value="UniProtKB-KW"/>
</dbReference>
<evidence type="ECO:0000256" key="2">
    <source>
        <dbReference type="ARBA" id="ARBA00022598"/>
    </source>
</evidence>
<feature type="domain" description="AMP-binding enzyme C-terminal" evidence="5">
    <location>
        <begin position="488"/>
        <end position="579"/>
    </location>
</feature>
<dbReference type="InterPro" id="IPR045851">
    <property type="entry name" value="AMP-bd_C_sf"/>
</dbReference>
<dbReference type="RefSeq" id="WP_195001720.1">
    <property type="nucleotide sequence ID" value="NZ_JADLQN010000001.1"/>
</dbReference>
<dbReference type="InterPro" id="IPR025110">
    <property type="entry name" value="AMP-bd_C"/>
</dbReference>
<gene>
    <name evidence="6" type="ORF">IU449_11005</name>
</gene>
<protein>
    <submittedName>
        <fullName evidence="6">Acyl--CoA ligase</fullName>
    </submittedName>
</protein>
<dbReference type="SUPFAM" id="SSF56801">
    <property type="entry name" value="Acetyl-CoA synthetase-like"/>
    <property type="match status" value="1"/>
</dbReference>
<reference evidence="6 7" key="1">
    <citation type="submission" date="2020-10" db="EMBL/GenBank/DDBJ databases">
        <title>Identification of Nocardia species via Next-generation sequencing and recognition of intraspecies genetic diversity.</title>
        <authorList>
            <person name="Li P."/>
            <person name="Li P."/>
            <person name="Lu B."/>
        </authorList>
    </citation>
    <scope>NUCLEOTIDE SEQUENCE [LARGE SCALE GENOMIC DNA]</scope>
    <source>
        <strain evidence="6 7">BJ06-0143</strain>
    </source>
</reference>
<feature type="region of interest" description="Disordered" evidence="3">
    <location>
        <begin position="1"/>
        <end position="27"/>
    </location>
</feature>
<evidence type="ECO:0000256" key="3">
    <source>
        <dbReference type="SAM" id="MobiDB-lite"/>
    </source>
</evidence>
<accession>A0ABS0D9D1</accession>
<keyword evidence="2 6" id="KW-0436">Ligase</keyword>
<name>A0ABS0D9D1_9NOCA</name>
<evidence type="ECO:0000259" key="4">
    <source>
        <dbReference type="Pfam" id="PF00501"/>
    </source>
</evidence>
<dbReference type="Gene3D" id="3.30.300.30">
    <property type="match status" value="1"/>
</dbReference>
<dbReference type="Pfam" id="PF13193">
    <property type="entry name" value="AMP-binding_C"/>
    <property type="match status" value="1"/>
</dbReference>
<dbReference type="PANTHER" id="PTHR43201:SF5">
    <property type="entry name" value="MEDIUM-CHAIN ACYL-COA LIGASE ACSF2, MITOCHONDRIAL"/>
    <property type="match status" value="1"/>
</dbReference>